<dbReference type="InterPro" id="IPR039448">
    <property type="entry name" value="Beta_helix"/>
</dbReference>
<proteinExistence type="predicted"/>
<sequence length="656" mass="69313">MGEPAIFTVAAAGAQAYQWLKNGAPISGATQATYISPPSSTGDSGSSFSVSVSNYLGQVASSPATLTVVPAASIEVRFVAPSGNDLNAGTIDQPYQTIQHCASTIGQGGTCEVRAGTYRETVVPNSNITISAYHFETVVVDGSDPVTGWALDHGSVYKAKVILNSDDTNQVFVGSDMMTEARWPNGDDLFYVNWATAAKGTTGSQIIDPKLPKVDWTGAKVHLWSGQDPFGNQTGKVTSSGTGRIGIDVGQAGTCPFICPAEKGYYYLYGTLNALDAEREWFYDADSTTLYFFAPGGADPNQIDVRSKQRSYAFDLRGKTGVTVANITIFASTIITDEASSQNMVDRINAMYVSQFTDLPPAADDLNGASFSILDVHRKDTGIMVNGTGNTIQNSKIAYSAGSGIALSGKGNVLRNNLIENVDYVGDYASGIDMDGDNNTVQYNTILTVGRQGIYIQGVMNEDISYNNIFNGMLLSRDGGEIYACCNQVAAGTRIHHNWLHDTQALIGGQGDSFPLSGLGIDNGSSGFQVDQNVLWDNKKYNILINGATSTIPNNNHIANNTIPDSSSGAHIGITLVQQCTSTSIVDNKVVSDVTDLNNGNKCMLSNNQSTAPGATEMSVSTQVGCNFSGCASTRPPEITGDSVTSCPVNPPLTGP</sequence>
<dbReference type="Gene3D" id="2.60.40.10">
    <property type="entry name" value="Immunoglobulins"/>
    <property type="match status" value="1"/>
</dbReference>
<dbReference type="InterPro" id="IPR011050">
    <property type="entry name" value="Pectin_lyase_fold/virulence"/>
</dbReference>
<dbReference type="InterPro" id="IPR006626">
    <property type="entry name" value="PbH1"/>
</dbReference>
<dbReference type="Pfam" id="PF13229">
    <property type="entry name" value="Beta_helix"/>
    <property type="match status" value="1"/>
</dbReference>
<dbReference type="SMART" id="SM00710">
    <property type="entry name" value="PbH1"/>
    <property type="match status" value="7"/>
</dbReference>
<dbReference type="PANTHER" id="PTHR36453">
    <property type="entry name" value="SECRETED PROTEIN-RELATED"/>
    <property type="match status" value="1"/>
</dbReference>
<protein>
    <submittedName>
        <fullName evidence="3">Right-handed parallel beta-helix repeat-containing protein</fullName>
    </submittedName>
</protein>
<name>A0AAU7ZTG1_9BACT</name>
<feature type="region of interest" description="Disordered" evidence="1">
    <location>
        <begin position="637"/>
        <end position="656"/>
    </location>
</feature>
<dbReference type="EMBL" id="CP132942">
    <property type="protein sequence ID" value="XCB34283.1"/>
    <property type="molecule type" value="Genomic_DNA"/>
</dbReference>
<feature type="domain" description="Right handed beta helix" evidence="2">
    <location>
        <begin position="375"/>
        <end position="503"/>
    </location>
</feature>
<evidence type="ECO:0000256" key="1">
    <source>
        <dbReference type="SAM" id="MobiDB-lite"/>
    </source>
</evidence>
<dbReference type="AlphaFoldDB" id="A0AAU7ZTG1"/>
<reference evidence="3" key="2">
    <citation type="journal article" date="2024" name="Environ. Microbiol.">
        <title>Genome analysis and description of Tunturibacter gen. nov. expands the diversity of Terriglobia in tundra soils.</title>
        <authorList>
            <person name="Messyasz A."/>
            <person name="Mannisto M.K."/>
            <person name="Kerkhof L.J."/>
            <person name="Haggblom M.M."/>
        </authorList>
    </citation>
    <scope>NUCLEOTIDE SEQUENCE</scope>
    <source>
        <strain evidence="3">X5P6</strain>
    </source>
</reference>
<reference evidence="3" key="1">
    <citation type="submission" date="2023-08" db="EMBL/GenBank/DDBJ databases">
        <authorList>
            <person name="Messyasz A."/>
            <person name="Mannisto M.K."/>
            <person name="Kerkhof L.J."/>
            <person name="Haggblom M."/>
        </authorList>
    </citation>
    <scope>NUCLEOTIDE SEQUENCE</scope>
    <source>
        <strain evidence="3">X5P6</strain>
    </source>
</reference>
<dbReference type="InterPro" id="IPR013783">
    <property type="entry name" value="Ig-like_fold"/>
</dbReference>
<dbReference type="SUPFAM" id="SSF51126">
    <property type="entry name" value="Pectin lyase-like"/>
    <property type="match status" value="1"/>
</dbReference>
<dbReference type="InterPro" id="IPR012334">
    <property type="entry name" value="Pectin_lyas_fold"/>
</dbReference>
<gene>
    <name evidence="3" type="ORF">RBB77_05140</name>
</gene>
<evidence type="ECO:0000259" key="2">
    <source>
        <dbReference type="Pfam" id="PF13229"/>
    </source>
</evidence>
<accession>A0AAU7ZTG1</accession>
<dbReference type="PANTHER" id="PTHR36453:SF1">
    <property type="entry name" value="RIGHT HANDED BETA HELIX DOMAIN-CONTAINING PROTEIN"/>
    <property type="match status" value="1"/>
</dbReference>
<dbReference type="Gene3D" id="2.160.20.10">
    <property type="entry name" value="Single-stranded right-handed beta-helix, Pectin lyase-like"/>
    <property type="match status" value="2"/>
</dbReference>
<dbReference type="RefSeq" id="WP_353065274.1">
    <property type="nucleotide sequence ID" value="NZ_CP132942.1"/>
</dbReference>
<organism evidence="3">
    <name type="scientific">Tunturiibacter psychrotolerans</name>
    <dbReference type="NCBI Taxonomy" id="3069686"/>
    <lineage>
        <taxon>Bacteria</taxon>
        <taxon>Pseudomonadati</taxon>
        <taxon>Acidobacteriota</taxon>
        <taxon>Terriglobia</taxon>
        <taxon>Terriglobales</taxon>
        <taxon>Acidobacteriaceae</taxon>
        <taxon>Tunturiibacter</taxon>
    </lineage>
</organism>
<dbReference type="KEGG" id="tpsc:RBB77_05140"/>
<evidence type="ECO:0000313" key="3">
    <source>
        <dbReference type="EMBL" id="XCB34283.1"/>
    </source>
</evidence>